<evidence type="ECO:0000313" key="9">
    <source>
        <dbReference type="EMBL" id="SDQ24765.1"/>
    </source>
</evidence>
<evidence type="ECO:0000313" key="10">
    <source>
        <dbReference type="Proteomes" id="UP000199301"/>
    </source>
</evidence>
<feature type="transmembrane region" description="Helical" evidence="7">
    <location>
        <begin position="152"/>
        <end position="174"/>
    </location>
</feature>
<dbReference type="GO" id="GO:0005886">
    <property type="term" value="C:plasma membrane"/>
    <property type="evidence" value="ECO:0007669"/>
    <property type="project" value="UniProtKB-SubCell"/>
</dbReference>
<feature type="compositionally biased region" description="Polar residues" evidence="6">
    <location>
        <begin position="441"/>
        <end position="452"/>
    </location>
</feature>
<dbReference type="FunFam" id="1.20.1250.20:FF:000018">
    <property type="entry name" value="MFS transporter permease"/>
    <property type="match status" value="1"/>
</dbReference>
<sequence>MGPHTAVSNVPDAPNTDRSLFRKVTLRLLPLLGLLYVIAYVDRSNLGFAKLTLQDELGMSATAFTLGQVFFFVAYALLEVPSNLALHRFGADRWIARIMLTWGLITMATALVSQPWHFYLARFLLGAAEAGFFPGVIYYLTRWYPAARREAAVGLFMLAGPVSFIIGNPAMGALSDLHGVWGLEGWQWIFLCTGIPAVLTTPLVLWLLPSSPEQARWLTTGEKERIHTLLAAEESRTGQQPHNPLRALADPRVLALAAFFLCFPLATYGLSFWLPTIIDGFGGLSGTAIGLISATPYLCVMAGLLLVPRLAARGGRPLDWIAGMLALAALGFAITVASEPAWMQMFGLCLASVGGFAAQPIMWGLVPRFLSGAAAAAGIGAINGIGNLGGGFGPMGIAALVDLTGSTHAGLVFLILVSLLGLAGTFGLRTLLRTRSRSSENSDPTPTATPDSGNAEFPPPEKQKHSGPT</sequence>
<keyword evidence="4 7" id="KW-1133">Transmembrane helix</keyword>
<feature type="transmembrane region" description="Helical" evidence="7">
    <location>
        <begin position="409"/>
        <end position="432"/>
    </location>
</feature>
<dbReference type="EMBL" id="FNKO01000001">
    <property type="protein sequence ID" value="SDQ24765.1"/>
    <property type="molecule type" value="Genomic_DNA"/>
</dbReference>
<evidence type="ECO:0000256" key="6">
    <source>
        <dbReference type="SAM" id="MobiDB-lite"/>
    </source>
</evidence>
<feature type="transmembrane region" description="Helical" evidence="7">
    <location>
        <begin position="286"/>
        <end position="306"/>
    </location>
</feature>
<keyword evidence="10" id="KW-1185">Reference proteome</keyword>
<feature type="transmembrane region" description="Helical" evidence="7">
    <location>
        <begin position="24"/>
        <end position="41"/>
    </location>
</feature>
<dbReference type="GO" id="GO:0022857">
    <property type="term" value="F:transmembrane transporter activity"/>
    <property type="evidence" value="ECO:0007669"/>
    <property type="project" value="InterPro"/>
</dbReference>
<keyword evidence="2" id="KW-0813">Transport</keyword>
<reference evidence="10" key="1">
    <citation type="submission" date="2016-10" db="EMBL/GenBank/DDBJ databases">
        <authorList>
            <person name="Varghese N."/>
            <person name="Submissions S."/>
        </authorList>
    </citation>
    <scope>NUCLEOTIDE SEQUENCE [LARGE SCALE GENOMIC DNA]</scope>
    <source>
        <strain evidence="10">DSM 45459</strain>
    </source>
</reference>
<evidence type="ECO:0000256" key="4">
    <source>
        <dbReference type="ARBA" id="ARBA00022989"/>
    </source>
</evidence>
<keyword evidence="3 7" id="KW-0812">Transmembrane</keyword>
<evidence type="ECO:0000256" key="3">
    <source>
        <dbReference type="ARBA" id="ARBA00022692"/>
    </source>
</evidence>
<feature type="domain" description="Major facilitator superfamily (MFS) profile" evidence="8">
    <location>
        <begin position="28"/>
        <end position="435"/>
    </location>
</feature>
<dbReference type="Proteomes" id="UP000199301">
    <property type="component" value="Unassembled WGS sequence"/>
</dbReference>
<feature type="compositionally biased region" description="Basic and acidic residues" evidence="6">
    <location>
        <begin position="459"/>
        <end position="469"/>
    </location>
</feature>
<evidence type="ECO:0000256" key="7">
    <source>
        <dbReference type="SAM" id="Phobius"/>
    </source>
</evidence>
<accession>A0A1H0ZBC7</accession>
<protein>
    <submittedName>
        <fullName evidence="9">Predicted arabinose efflux permease, MFS family</fullName>
    </submittedName>
</protein>
<dbReference type="PANTHER" id="PTHR43791">
    <property type="entry name" value="PERMEASE-RELATED"/>
    <property type="match status" value="1"/>
</dbReference>
<dbReference type="Gene3D" id="1.20.1250.20">
    <property type="entry name" value="MFS general substrate transporter like domains"/>
    <property type="match status" value="2"/>
</dbReference>
<evidence type="ECO:0000256" key="5">
    <source>
        <dbReference type="ARBA" id="ARBA00023136"/>
    </source>
</evidence>
<feature type="transmembrane region" description="Helical" evidence="7">
    <location>
        <begin position="186"/>
        <end position="208"/>
    </location>
</feature>
<feature type="transmembrane region" description="Helical" evidence="7">
    <location>
        <begin position="94"/>
        <end position="113"/>
    </location>
</feature>
<dbReference type="STRING" id="995062.SAMN04489718_0950"/>
<feature type="transmembrane region" description="Helical" evidence="7">
    <location>
        <begin position="119"/>
        <end position="140"/>
    </location>
</feature>
<dbReference type="InterPro" id="IPR011701">
    <property type="entry name" value="MFS"/>
</dbReference>
<dbReference type="AlphaFoldDB" id="A0A1H0ZBC7"/>
<dbReference type="SUPFAM" id="SSF103473">
    <property type="entry name" value="MFS general substrate transporter"/>
    <property type="match status" value="1"/>
</dbReference>
<organism evidence="9 10">
    <name type="scientific">Actinopolyspora saharensis</name>
    <dbReference type="NCBI Taxonomy" id="995062"/>
    <lineage>
        <taxon>Bacteria</taxon>
        <taxon>Bacillati</taxon>
        <taxon>Actinomycetota</taxon>
        <taxon>Actinomycetes</taxon>
        <taxon>Actinopolysporales</taxon>
        <taxon>Actinopolysporaceae</taxon>
        <taxon>Actinopolyspora</taxon>
    </lineage>
</organism>
<proteinExistence type="predicted"/>
<feature type="transmembrane region" description="Helical" evidence="7">
    <location>
        <begin position="318"/>
        <end position="336"/>
    </location>
</feature>
<feature type="transmembrane region" description="Helical" evidence="7">
    <location>
        <begin position="61"/>
        <end position="82"/>
    </location>
</feature>
<evidence type="ECO:0000256" key="1">
    <source>
        <dbReference type="ARBA" id="ARBA00004651"/>
    </source>
</evidence>
<evidence type="ECO:0000256" key="2">
    <source>
        <dbReference type="ARBA" id="ARBA00022448"/>
    </source>
</evidence>
<dbReference type="InterPro" id="IPR020846">
    <property type="entry name" value="MFS_dom"/>
</dbReference>
<feature type="transmembrane region" description="Helical" evidence="7">
    <location>
        <begin position="369"/>
        <end position="389"/>
    </location>
</feature>
<dbReference type="RefSeq" id="WP_175454993.1">
    <property type="nucleotide sequence ID" value="NZ_FNKO01000001.1"/>
</dbReference>
<evidence type="ECO:0000259" key="8">
    <source>
        <dbReference type="PROSITE" id="PS50850"/>
    </source>
</evidence>
<dbReference type="InterPro" id="IPR036259">
    <property type="entry name" value="MFS_trans_sf"/>
</dbReference>
<keyword evidence="5 7" id="KW-0472">Membrane</keyword>
<dbReference type="Pfam" id="PF07690">
    <property type="entry name" value="MFS_1"/>
    <property type="match status" value="1"/>
</dbReference>
<name>A0A1H0ZBC7_9ACTN</name>
<feature type="region of interest" description="Disordered" evidence="6">
    <location>
        <begin position="435"/>
        <end position="469"/>
    </location>
</feature>
<comment type="subcellular location">
    <subcellularLocation>
        <location evidence="1">Cell membrane</location>
        <topology evidence="1">Multi-pass membrane protein</topology>
    </subcellularLocation>
</comment>
<feature type="transmembrane region" description="Helical" evidence="7">
    <location>
        <begin position="253"/>
        <end position="274"/>
    </location>
</feature>
<feature type="transmembrane region" description="Helical" evidence="7">
    <location>
        <begin position="342"/>
        <end position="362"/>
    </location>
</feature>
<dbReference type="PROSITE" id="PS50850">
    <property type="entry name" value="MFS"/>
    <property type="match status" value="1"/>
</dbReference>
<dbReference type="PANTHER" id="PTHR43791:SF36">
    <property type="entry name" value="TRANSPORTER, PUTATIVE (AFU_ORTHOLOGUE AFUA_6G08340)-RELATED"/>
    <property type="match status" value="1"/>
</dbReference>
<dbReference type="CDD" id="cd17319">
    <property type="entry name" value="MFS_ExuT_GudP_like"/>
    <property type="match status" value="1"/>
</dbReference>
<gene>
    <name evidence="9" type="ORF">SAMN04489718_0950</name>
</gene>